<name>W5M6D1_LEPOC</name>
<evidence type="ECO:0000313" key="4">
    <source>
        <dbReference type="Proteomes" id="UP000018468"/>
    </source>
</evidence>
<dbReference type="GeneTree" id="ENSGT00530000066748"/>
<feature type="transmembrane region" description="Helical" evidence="1">
    <location>
        <begin position="836"/>
        <end position="861"/>
    </location>
</feature>
<dbReference type="Ensembl" id="ENSLOCT00000003947.1">
    <property type="protein sequence ID" value="ENSLOCP00000003939.1"/>
    <property type="gene ID" value="ENSLOCG00000003333.1"/>
</dbReference>
<dbReference type="InParanoid" id="W5M6D1"/>
<keyword evidence="1" id="KW-0472">Membrane</keyword>
<keyword evidence="1" id="KW-1133">Transmembrane helix</keyword>
<dbReference type="InterPro" id="IPR001322">
    <property type="entry name" value="Lamin_tail_dom"/>
</dbReference>
<dbReference type="FunCoup" id="W5M6D1">
    <property type="interactions" value="146"/>
</dbReference>
<dbReference type="Proteomes" id="UP000018468">
    <property type="component" value="Linkage group LG13"/>
</dbReference>
<dbReference type="HOGENOM" id="CLU_015022_0_0_1"/>
<keyword evidence="1" id="KW-0812">Transmembrane</keyword>
<dbReference type="PANTHER" id="PTHR37397:SF1">
    <property type="entry name" value="LTD DOMAIN-CONTAINING PROTEIN"/>
    <property type="match status" value="1"/>
</dbReference>
<keyword evidence="4" id="KW-1185">Reference proteome</keyword>
<dbReference type="EMBL" id="AHAT01029997">
    <property type="status" value="NOT_ANNOTATED_CDS"/>
    <property type="molecule type" value="Genomic_DNA"/>
</dbReference>
<evidence type="ECO:0000259" key="2">
    <source>
        <dbReference type="PROSITE" id="PS51841"/>
    </source>
</evidence>
<reference evidence="4" key="1">
    <citation type="submission" date="2011-12" db="EMBL/GenBank/DDBJ databases">
        <title>The Draft Genome of Lepisosteus oculatus.</title>
        <authorList>
            <consortium name="The Broad Institute Genome Assembly &amp; Analysis Group"/>
            <consortium name="Computational R&amp;D Group"/>
            <consortium name="and Sequencing Platform"/>
            <person name="Di Palma F."/>
            <person name="Alfoldi J."/>
            <person name="Johnson J."/>
            <person name="Berlin A."/>
            <person name="Gnerre S."/>
            <person name="Jaffe D."/>
            <person name="MacCallum I."/>
            <person name="Young S."/>
            <person name="Walker B.J."/>
            <person name="Lander E.S."/>
            <person name="Lindblad-Toh K."/>
        </authorList>
    </citation>
    <scope>NUCLEOTIDE SEQUENCE [LARGE SCALE GENOMIC DNA]</scope>
</reference>
<organism evidence="3 4">
    <name type="scientific">Lepisosteus oculatus</name>
    <name type="common">Spotted gar</name>
    <dbReference type="NCBI Taxonomy" id="7918"/>
    <lineage>
        <taxon>Eukaryota</taxon>
        <taxon>Metazoa</taxon>
        <taxon>Chordata</taxon>
        <taxon>Craniata</taxon>
        <taxon>Vertebrata</taxon>
        <taxon>Euteleostomi</taxon>
        <taxon>Actinopterygii</taxon>
        <taxon>Neopterygii</taxon>
        <taxon>Holostei</taxon>
        <taxon>Semionotiformes</taxon>
        <taxon>Lepisosteidae</taxon>
        <taxon>Lepisosteus</taxon>
    </lineage>
</organism>
<accession>W5M6D1</accession>
<dbReference type="eggNOG" id="ENOG502QRDS">
    <property type="taxonomic scope" value="Eukaryota"/>
</dbReference>
<proteinExistence type="predicted"/>
<evidence type="ECO:0000256" key="1">
    <source>
        <dbReference type="SAM" id="Phobius"/>
    </source>
</evidence>
<dbReference type="PANTHER" id="PTHR37397">
    <property type="entry name" value="SI:CH211-183D21.1"/>
    <property type="match status" value="1"/>
</dbReference>
<dbReference type="OMA" id="SEDQWGF"/>
<dbReference type="AlphaFoldDB" id="W5M6D1"/>
<dbReference type="STRING" id="7918.ENSLOCP00000003939"/>
<sequence>CLLISEVNADNPSYDSTEFVELYHTSGRRTSLDGYTLVFYNGNGNLAYKVLNLGGNATDEQGFFLVGSAGVKPPPAVVLPANTVQNGPDGIALYHGGARYAERMNVTAEGLVDAIVYRSRRGGEAEFLAEVLTPGFPVFLEDESLYQQDESMERCWLFATNWTFQTGPPSPGLKNPCATGRAREAQISELSLGEGVFLELSVPQPPSALVLALLNGTTGAVEFSMDINASRAGLLLMCPSGCSREGSLSGAVALYSGMAADFPHGAPLSPRQPIDAFVFLGEGGEQGASFVETLIPGRQAFLLTSRSLGGGVSLSRCGAAVWSRDTELFVEAPPTPGQANQCSGVESCPHNVGCTCSWSRRIDVPIINQIDFLLSEVNSDTPGAAEDREFIEIWHPSGRRVSLDGIWLLLFNGNDDKPYRQISLHGYFTDAWGYFLLGSHQMSPRPAIRLPPNTVQNGPDAVALYRSPLGPPVPKEGGAIPTKGLLDAIVYRGLRFDKEAQNLRDALTPGQVPLLEDPDFSPEDESLSRCGSLLPANLTAFQVTPLTPLKKNACGSGTTPEPPLQVVINEVSASWTNGSQQEAFVELVTTPHARLQGLTLLLFEQGHNSEPLAVPLKGSASSDGLYVLGNTSNADQTLPISPSRAWRAVALFQGYFQTARARLIDAVVLAEDQELLEKLNTTSGQHMLSVLSSMKEPVSLSRCSCCEVRNPHVWIASGQTPGQVNHCPSSGFSSELVLCLGPKTNRLWQQKNESLREMQSEIAQFLEESCHCGISGLYLQETNISCEDGLLHVSGQIQGVSADQRDLILKTTSALMLKDSCTEVTMEKFQARKAGLGWEIALIIIVLLTLGLGAALGTYWYRKRRPHNYSTIELSEQAEGEAGI</sequence>
<reference evidence="3" key="2">
    <citation type="submission" date="2025-08" db="UniProtKB">
        <authorList>
            <consortium name="Ensembl"/>
        </authorList>
    </citation>
    <scope>IDENTIFICATION</scope>
</reference>
<dbReference type="Bgee" id="ENSLOCG00000003333">
    <property type="expression patterns" value="Expressed in zone of skin and 12 other cell types or tissues"/>
</dbReference>
<dbReference type="PROSITE" id="PS51841">
    <property type="entry name" value="LTD"/>
    <property type="match status" value="1"/>
</dbReference>
<reference evidence="3" key="3">
    <citation type="submission" date="2025-09" db="UniProtKB">
        <authorList>
            <consortium name="Ensembl"/>
        </authorList>
    </citation>
    <scope>IDENTIFICATION</scope>
</reference>
<evidence type="ECO:0000313" key="3">
    <source>
        <dbReference type="Ensembl" id="ENSLOCP00000003939.1"/>
    </source>
</evidence>
<feature type="domain" description="LTD" evidence="2">
    <location>
        <begin position="1"/>
        <end position="136"/>
    </location>
</feature>
<protein>
    <submittedName>
        <fullName evidence="3">Si:ch211-183d21.1</fullName>
    </submittedName>
</protein>